<evidence type="ECO:0008006" key="4">
    <source>
        <dbReference type="Google" id="ProtNLM"/>
    </source>
</evidence>
<keyword evidence="3" id="KW-1185">Reference proteome</keyword>
<feature type="transmembrane region" description="Helical" evidence="1">
    <location>
        <begin position="43"/>
        <end position="61"/>
    </location>
</feature>
<dbReference type="InterPro" id="IPR021320">
    <property type="entry name" value="DUF2905"/>
</dbReference>
<dbReference type="Proteomes" id="UP001226867">
    <property type="component" value="Unassembled WGS sequence"/>
</dbReference>
<organism evidence="2 3">
    <name type="scientific">Variovorax ginsengisoli</name>
    <dbReference type="NCBI Taxonomy" id="363844"/>
    <lineage>
        <taxon>Bacteria</taxon>
        <taxon>Pseudomonadati</taxon>
        <taxon>Pseudomonadota</taxon>
        <taxon>Betaproteobacteria</taxon>
        <taxon>Burkholderiales</taxon>
        <taxon>Comamonadaceae</taxon>
        <taxon>Variovorax</taxon>
    </lineage>
</organism>
<sequence length="64" mass="7205">MIRWLSVVVLALVLMSGLTQWLRRFGFGRLPGDFAFRAFGREWQIPLASTVLLSMIAALVAKLI</sequence>
<reference evidence="2 3" key="1">
    <citation type="submission" date="2023-07" db="EMBL/GenBank/DDBJ databases">
        <title>Sorghum-associated microbial communities from plants grown in Nebraska, USA.</title>
        <authorList>
            <person name="Schachtman D."/>
        </authorList>
    </citation>
    <scope>NUCLEOTIDE SEQUENCE [LARGE SCALE GENOMIC DNA]</scope>
    <source>
        <strain evidence="2 3">DS1607</strain>
    </source>
</reference>
<dbReference type="EMBL" id="JAUSRO010000002">
    <property type="protein sequence ID" value="MDP9898386.1"/>
    <property type="molecule type" value="Genomic_DNA"/>
</dbReference>
<keyword evidence="1" id="KW-1133">Transmembrane helix</keyword>
<keyword evidence="1" id="KW-0812">Transmembrane</keyword>
<keyword evidence="1" id="KW-0472">Membrane</keyword>
<accession>A0ABT9S214</accession>
<evidence type="ECO:0000313" key="2">
    <source>
        <dbReference type="EMBL" id="MDP9898386.1"/>
    </source>
</evidence>
<comment type="caution">
    <text evidence="2">The sequence shown here is derived from an EMBL/GenBank/DDBJ whole genome shotgun (WGS) entry which is preliminary data.</text>
</comment>
<dbReference type="RefSeq" id="WP_307688202.1">
    <property type="nucleotide sequence ID" value="NZ_JAUSRO010000002.1"/>
</dbReference>
<gene>
    <name evidence="2" type="ORF">J2W36_000621</name>
</gene>
<name>A0ABT9S214_9BURK</name>
<dbReference type="Pfam" id="PF11146">
    <property type="entry name" value="DUF2905"/>
    <property type="match status" value="1"/>
</dbReference>
<evidence type="ECO:0000313" key="3">
    <source>
        <dbReference type="Proteomes" id="UP001226867"/>
    </source>
</evidence>
<protein>
    <recommendedName>
        <fullName evidence="4">DUF2905 domain-containing protein</fullName>
    </recommendedName>
</protein>
<proteinExistence type="predicted"/>
<evidence type="ECO:0000256" key="1">
    <source>
        <dbReference type="SAM" id="Phobius"/>
    </source>
</evidence>